<reference evidence="1" key="1">
    <citation type="journal article" date="2020" name="Fungal Divers.">
        <title>Resolving the Mortierellaceae phylogeny through synthesis of multi-gene phylogenetics and phylogenomics.</title>
        <authorList>
            <person name="Vandepol N."/>
            <person name="Liber J."/>
            <person name="Desiro A."/>
            <person name="Na H."/>
            <person name="Kennedy M."/>
            <person name="Barry K."/>
            <person name="Grigoriev I.V."/>
            <person name="Miller A.N."/>
            <person name="O'Donnell K."/>
            <person name="Stajich J.E."/>
            <person name="Bonito G."/>
        </authorList>
    </citation>
    <scope>NUCLEOTIDE SEQUENCE</scope>
    <source>
        <strain evidence="1">NRRL 6426</strain>
    </source>
</reference>
<comment type="caution">
    <text evidence="1">The sequence shown here is derived from an EMBL/GenBank/DDBJ whole genome shotgun (WGS) entry which is preliminary data.</text>
</comment>
<proteinExistence type="predicted"/>
<dbReference type="Proteomes" id="UP000748756">
    <property type="component" value="Unassembled WGS sequence"/>
</dbReference>
<sequence>MTYVSSRLCTQISISRKLTGPLRSARSTSIDLTAKTCFRLSVCGVLRADDIECVDVTQSTVKDATVTLTVLFPKELRGDQNIIKPVVIKSHLKEECYPDQPKIASQRYTPLIRFTKEPTRSLQREQISYYIHDIMRWIPKVEGQPKYKARAVGAAMTLKHGVPVEDVTTHGNWPSSAIVEQFYRLPRIFKNDFT</sequence>
<organism evidence="1 2">
    <name type="scientific">Linnemannia schmuckeri</name>
    <dbReference type="NCBI Taxonomy" id="64567"/>
    <lineage>
        <taxon>Eukaryota</taxon>
        <taxon>Fungi</taxon>
        <taxon>Fungi incertae sedis</taxon>
        <taxon>Mucoromycota</taxon>
        <taxon>Mortierellomycotina</taxon>
        <taxon>Mortierellomycetes</taxon>
        <taxon>Mortierellales</taxon>
        <taxon>Mortierellaceae</taxon>
        <taxon>Linnemannia</taxon>
    </lineage>
</organism>
<evidence type="ECO:0000313" key="1">
    <source>
        <dbReference type="EMBL" id="KAF9146477.1"/>
    </source>
</evidence>
<gene>
    <name evidence="1" type="ORF">BG015_011582</name>
</gene>
<name>A0A9P5V8E4_9FUNG</name>
<protein>
    <submittedName>
        <fullName evidence="1">Uncharacterized protein</fullName>
    </submittedName>
</protein>
<accession>A0A9P5V8E4</accession>
<dbReference type="AlphaFoldDB" id="A0A9P5V8E4"/>
<dbReference type="EMBL" id="JAAAUQ010000906">
    <property type="protein sequence ID" value="KAF9146477.1"/>
    <property type="molecule type" value="Genomic_DNA"/>
</dbReference>
<keyword evidence="2" id="KW-1185">Reference proteome</keyword>
<evidence type="ECO:0000313" key="2">
    <source>
        <dbReference type="Proteomes" id="UP000748756"/>
    </source>
</evidence>
<feature type="non-terminal residue" evidence="1">
    <location>
        <position position="194"/>
    </location>
</feature>
<dbReference type="OrthoDB" id="2387460at2759"/>